<gene>
    <name evidence="2" type="ORF">NGENPBHE_00031</name>
</gene>
<name>A0A7G9Z047_9EURY</name>
<organism evidence="2">
    <name type="scientific">Candidatus Methanophagaceae archaeon ANME-1 ERB6</name>
    <dbReference type="NCBI Taxonomy" id="2759912"/>
    <lineage>
        <taxon>Archaea</taxon>
        <taxon>Methanobacteriati</taxon>
        <taxon>Methanobacteriota</taxon>
        <taxon>Stenosarchaea group</taxon>
        <taxon>Methanomicrobia</taxon>
        <taxon>Candidatus Methanophagales</taxon>
        <taxon>Candidatus Methanophagaceae</taxon>
    </lineage>
</organism>
<evidence type="ECO:0000259" key="1">
    <source>
        <dbReference type="Pfam" id="PF08271"/>
    </source>
</evidence>
<dbReference type="InterPro" id="IPR013137">
    <property type="entry name" value="Znf_TFIIB"/>
</dbReference>
<dbReference type="Pfam" id="PF08271">
    <property type="entry name" value="Zn_Ribbon_TF"/>
    <property type="match status" value="1"/>
</dbReference>
<accession>A0A7G9Z047</accession>
<reference evidence="2" key="1">
    <citation type="submission" date="2020-06" db="EMBL/GenBank/DDBJ databases">
        <title>Unique genomic features of the anaerobic methanotrophic archaea.</title>
        <authorList>
            <person name="Chadwick G.L."/>
            <person name="Skennerton C.T."/>
            <person name="Laso-Perez R."/>
            <person name="Leu A.O."/>
            <person name="Speth D.R."/>
            <person name="Yu H."/>
            <person name="Morgan-Lang C."/>
            <person name="Hatzenpichler R."/>
            <person name="Goudeau D."/>
            <person name="Malmstrom R."/>
            <person name="Brazelton W.J."/>
            <person name="Woyke T."/>
            <person name="Hallam S.J."/>
            <person name="Tyson G.W."/>
            <person name="Wegener G."/>
            <person name="Boetius A."/>
            <person name="Orphan V."/>
        </authorList>
    </citation>
    <scope>NUCLEOTIDE SEQUENCE</scope>
</reference>
<sequence>MEEEREEAEVQAKCPECGGTSFRCQKLETLPPMRANIAYCASCGHIIGVPGGVINPEYQKVIIAGVATTNILRVRVV</sequence>
<dbReference type="AlphaFoldDB" id="A0A7G9Z047"/>
<evidence type="ECO:0000313" key="2">
    <source>
        <dbReference type="EMBL" id="QNO53631.1"/>
    </source>
</evidence>
<proteinExistence type="predicted"/>
<feature type="domain" description="TFIIB-type" evidence="1">
    <location>
        <begin position="13"/>
        <end position="60"/>
    </location>
</feature>
<protein>
    <recommendedName>
        <fullName evidence="1">TFIIB-type domain-containing protein</fullName>
    </recommendedName>
</protein>
<dbReference type="EMBL" id="MT631547">
    <property type="protein sequence ID" value="QNO53631.1"/>
    <property type="molecule type" value="Genomic_DNA"/>
</dbReference>